<evidence type="ECO:0000256" key="2">
    <source>
        <dbReference type="ARBA" id="ARBA00022723"/>
    </source>
</evidence>
<dbReference type="Pfam" id="PF01869">
    <property type="entry name" value="BcrAD_BadFG"/>
    <property type="match status" value="1"/>
</dbReference>
<evidence type="ECO:0000313" key="6">
    <source>
        <dbReference type="EMBL" id="UYO63954.1"/>
    </source>
</evidence>
<dbReference type="SUPFAM" id="SSF53067">
    <property type="entry name" value="Actin-like ATPase domain"/>
    <property type="match status" value="1"/>
</dbReference>
<keyword evidence="3" id="KW-0408">Iron</keyword>
<keyword evidence="7" id="KW-1185">Reference proteome</keyword>
<keyword evidence="2" id="KW-0479">Metal-binding</keyword>
<name>A0ABY6HJC3_9FIRM</name>
<feature type="domain" description="ATPase BadF/BadG/BcrA/BcrD type" evidence="5">
    <location>
        <begin position="5"/>
        <end position="254"/>
    </location>
</feature>
<keyword evidence="4" id="KW-0411">Iron-sulfur</keyword>
<comment type="cofactor">
    <cofactor evidence="1">
        <name>[4Fe-4S] cluster</name>
        <dbReference type="ChEBI" id="CHEBI:49883"/>
    </cofactor>
</comment>
<reference evidence="6" key="1">
    <citation type="submission" date="2021-11" db="EMBL/GenBank/DDBJ databases">
        <title>Isoprene-degrading acetogen.</title>
        <authorList>
            <person name="Yang Y."/>
            <person name="Jin H."/>
            <person name="Yan J."/>
        </authorList>
    </citation>
    <scope>NUCLEOTIDE SEQUENCE</scope>
    <source>
        <strain evidence="6">Berkeley</strain>
    </source>
</reference>
<dbReference type="Proteomes" id="UP001163550">
    <property type="component" value="Chromosome"/>
</dbReference>
<dbReference type="InterPro" id="IPR051805">
    <property type="entry name" value="Dehydratase_Activator_Redct"/>
</dbReference>
<dbReference type="PANTHER" id="PTHR32329:SF2">
    <property type="entry name" value="BIFUNCTIONAL PROTEIN [INCLUDES 2-HYDROXYACYL-COA DEHYDRATASE (N-TER) AND ITS ACTIVATOR DOMAIN (C_TERM)"/>
    <property type="match status" value="1"/>
</dbReference>
<dbReference type="EMBL" id="CP087994">
    <property type="protein sequence ID" value="UYO63954.1"/>
    <property type="molecule type" value="Genomic_DNA"/>
</dbReference>
<organism evidence="6 7">
    <name type="scientific">Acetobacterium wieringae</name>
    <dbReference type="NCBI Taxonomy" id="52694"/>
    <lineage>
        <taxon>Bacteria</taxon>
        <taxon>Bacillati</taxon>
        <taxon>Bacillota</taxon>
        <taxon>Clostridia</taxon>
        <taxon>Eubacteriales</taxon>
        <taxon>Eubacteriaceae</taxon>
        <taxon>Acetobacterium</taxon>
    </lineage>
</organism>
<evidence type="ECO:0000259" key="5">
    <source>
        <dbReference type="Pfam" id="PF01869"/>
    </source>
</evidence>
<dbReference type="NCBIfam" id="TIGR00241">
    <property type="entry name" value="CoA_E_activ"/>
    <property type="match status" value="1"/>
</dbReference>
<evidence type="ECO:0000256" key="1">
    <source>
        <dbReference type="ARBA" id="ARBA00001966"/>
    </source>
</evidence>
<evidence type="ECO:0000256" key="4">
    <source>
        <dbReference type="ARBA" id="ARBA00023014"/>
    </source>
</evidence>
<dbReference type="InterPro" id="IPR002731">
    <property type="entry name" value="ATPase_BadF"/>
</dbReference>
<protein>
    <submittedName>
        <fullName evidence="6">Acyl-CoA dehydratase activase</fullName>
    </submittedName>
</protein>
<evidence type="ECO:0000256" key="3">
    <source>
        <dbReference type="ARBA" id="ARBA00023004"/>
    </source>
</evidence>
<dbReference type="PANTHER" id="PTHR32329">
    <property type="entry name" value="BIFUNCTIONAL PROTEIN [INCLUDES 2-HYDROXYACYL-COA DEHYDRATASE (N-TER) AND ITS ACTIVATOR DOMAIN (C_TERM)-RELATED"/>
    <property type="match status" value="1"/>
</dbReference>
<gene>
    <name evidence="6" type="ORF">LNN31_05925</name>
</gene>
<dbReference type="InterPro" id="IPR043129">
    <property type="entry name" value="ATPase_NBD"/>
</dbReference>
<accession>A0ABY6HJC3</accession>
<dbReference type="RefSeq" id="WP_263993043.1">
    <property type="nucleotide sequence ID" value="NZ_CP087994.1"/>
</dbReference>
<dbReference type="Gene3D" id="3.30.420.40">
    <property type="match status" value="2"/>
</dbReference>
<sequence>MIFAGVDVGSLSAEAVLVKDNEILAHSMITVKPNPVTSATLVMDEVLKQTGLNMEDISCCVSTGYGRERIPFAQYDVSEISCHGKGAHWANKEVRSIIDVGGQDSKLILIDENGDLDDFMMNDKCAAGTGRFLEGIAKTFGIHVSELGDLALKGQEAIPISSICTVYTQFDVMSLLADGRTKEDIALGVSESLATRLNKMVVQLGLRDKLCCTGGVAKNKSVVECIEKVTKKEVVSLGDTDPQIIGALGAALYAGEMHLKQLQKEAKLEEIM</sequence>
<proteinExistence type="predicted"/>
<dbReference type="InterPro" id="IPR008275">
    <property type="entry name" value="CoA_E_activase_dom"/>
</dbReference>
<dbReference type="CDD" id="cd24036">
    <property type="entry name" value="ASKHA_NBD_BcrAD_BadFG_HgdC_HadI"/>
    <property type="match status" value="1"/>
</dbReference>
<evidence type="ECO:0000313" key="7">
    <source>
        <dbReference type="Proteomes" id="UP001163550"/>
    </source>
</evidence>